<evidence type="ECO:0000313" key="3">
    <source>
        <dbReference type="Proteomes" id="UP000291289"/>
    </source>
</evidence>
<reference evidence="2 3" key="1">
    <citation type="submission" date="2018-12" db="EMBL/GenBank/DDBJ databases">
        <title>Alloscrdovia theropitheci sp. nov: a novel taxon from the feces of the bleeding-herat monkey (Theropithecus geleda).</title>
        <authorList>
            <person name="Modesto M."/>
        </authorList>
    </citation>
    <scope>NUCLEOTIDE SEQUENCE [LARGE SCALE GENOMIC DNA]</scope>
    <source>
        <strain evidence="2 3">GLDI4/2</strain>
    </source>
</reference>
<feature type="region of interest" description="Disordered" evidence="1">
    <location>
        <begin position="1"/>
        <end position="50"/>
    </location>
</feature>
<feature type="region of interest" description="Disordered" evidence="1">
    <location>
        <begin position="100"/>
        <end position="172"/>
    </location>
</feature>
<proteinExistence type="predicted"/>
<organism evidence="2 3">
    <name type="scientific">Alloscardovia theropitheci</name>
    <dbReference type="NCBI Taxonomy" id="2496842"/>
    <lineage>
        <taxon>Bacteria</taxon>
        <taxon>Bacillati</taxon>
        <taxon>Actinomycetota</taxon>
        <taxon>Actinomycetes</taxon>
        <taxon>Bifidobacteriales</taxon>
        <taxon>Bifidobacteriaceae</taxon>
        <taxon>Alloscardovia</taxon>
    </lineage>
</organism>
<evidence type="ECO:0000256" key="1">
    <source>
        <dbReference type="SAM" id="MobiDB-lite"/>
    </source>
</evidence>
<gene>
    <name evidence="2" type="ORF">EJ419_05535</name>
</gene>
<feature type="compositionally biased region" description="Low complexity" evidence="1">
    <location>
        <begin position="31"/>
        <end position="45"/>
    </location>
</feature>
<dbReference type="Proteomes" id="UP000291289">
    <property type="component" value="Unassembled WGS sequence"/>
</dbReference>
<comment type="caution">
    <text evidence="2">The sequence shown here is derived from an EMBL/GenBank/DDBJ whole genome shotgun (WGS) entry which is preliminary data.</text>
</comment>
<accession>A0A4R0QPG8</accession>
<dbReference type="EMBL" id="RXLP01000021">
    <property type="protein sequence ID" value="TCD54114.1"/>
    <property type="molecule type" value="Genomic_DNA"/>
</dbReference>
<evidence type="ECO:0000313" key="2">
    <source>
        <dbReference type="EMBL" id="TCD54114.1"/>
    </source>
</evidence>
<feature type="compositionally biased region" description="Polar residues" evidence="1">
    <location>
        <begin position="121"/>
        <end position="141"/>
    </location>
</feature>
<sequence length="172" mass="16618">MGSSVSSGLNTTSGITSATGEGKSSQGKNTSSDSAAAGKDSASDATHLIGDSGLATGAGSFLSGLSGVLHASADTGIAPSGVSHAMESGAKAADIIANVTNNTTGSDSSEYTSGSADAPTTVINQNTTSSTPSDVTITTTPPAVDTSRFAPPASGDQHVDVDVHVTGNTDNN</sequence>
<feature type="compositionally biased region" description="Polar residues" evidence="1">
    <location>
        <begin position="1"/>
        <end position="30"/>
    </location>
</feature>
<feature type="compositionally biased region" description="Polar residues" evidence="1">
    <location>
        <begin position="100"/>
        <end position="115"/>
    </location>
</feature>
<dbReference type="AlphaFoldDB" id="A0A4R0QPG8"/>
<name>A0A4R0QPG8_9BIFI</name>
<keyword evidence="3" id="KW-1185">Reference proteome</keyword>
<protein>
    <submittedName>
        <fullName evidence="2">Uncharacterized protein</fullName>
    </submittedName>
</protein>